<feature type="transmembrane region" description="Helical" evidence="32">
    <location>
        <begin position="66"/>
        <end position="88"/>
    </location>
</feature>
<evidence type="ECO:0000256" key="3">
    <source>
        <dbReference type="ARBA" id="ARBA00000934"/>
    </source>
</evidence>
<name>A0AAD9DS14_9TELE</name>
<evidence type="ECO:0000256" key="31">
    <source>
        <dbReference type="ARBA" id="ARBA00032780"/>
    </source>
</evidence>
<keyword evidence="22" id="KW-0564">Palmitate</keyword>
<keyword evidence="25" id="KW-0325">Glycoprotein</keyword>
<evidence type="ECO:0000256" key="32">
    <source>
        <dbReference type="SAM" id="Phobius"/>
    </source>
</evidence>
<protein>
    <recommendedName>
        <fullName evidence="11">Platelet glycoprotein 4</fullName>
    </recommendedName>
    <alternativeName>
        <fullName evidence="31">Glycoprotein IIIb</fullName>
    </alternativeName>
    <alternativeName>
        <fullName evidence="29">PAS IV</fullName>
    </alternativeName>
    <alternativeName>
        <fullName evidence="30">PAS-4</fullName>
    </alternativeName>
    <alternativeName>
        <fullName evidence="28">Platelet glycoprotein IV</fullName>
    </alternativeName>
</protein>
<dbReference type="GO" id="GO:0016324">
    <property type="term" value="C:apical plasma membrane"/>
    <property type="evidence" value="ECO:0007669"/>
    <property type="project" value="UniProtKB-SubCell"/>
</dbReference>
<evidence type="ECO:0000256" key="7">
    <source>
        <dbReference type="ARBA" id="ARBA00004285"/>
    </source>
</evidence>
<comment type="similarity">
    <text evidence="10">Belongs to the CD36 family.</text>
</comment>
<keyword evidence="23" id="KW-1015">Disulfide bond</keyword>
<keyword evidence="12" id="KW-0813">Transport</keyword>
<dbReference type="Pfam" id="PF01130">
    <property type="entry name" value="CD36"/>
    <property type="match status" value="1"/>
</dbReference>
<keyword evidence="26" id="KW-0449">Lipoprotein</keyword>
<organism evidence="33 34">
    <name type="scientific">Electrophorus voltai</name>
    <dbReference type="NCBI Taxonomy" id="2609070"/>
    <lineage>
        <taxon>Eukaryota</taxon>
        <taxon>Metazoa</taxon>
        <taxon>Chordata</taxon>
        <taxon>Craniata</taxon>
        <taxon>Vertebrata</taxon>
        <taxon>Euteleostomi</taxon>
        <taxon>Actinopterygii</taxon>
        <taxon>Neopterygii</taxon>
        <taxon>Teleostei</taxon>
        <taxon>Ostariophysi</taxon>
        <taxon>Gymnotiformes</taxon>
        <taxon>Gymnotoidei</taxon>
        <taxon>Gymnotidae</taxon>
        <taxon>Electrophorus</taxon>
    </lineage>
</organism>
<comment type="caution">
    <text evidence="33">The sequence shown here is derived from an EMBL/GenBank/DDBJ whole genome shotgun (WGS) entry which is preliminary data.</text>
</comment>
<sequence>MSARAAAAGARALRLGSVPARAVFLKGSCFIARLGFRPPREQGEYRGKGRKTLRASTMGCCDLKCWLIAGTVVGAIACLAGLILIPVGNMVIEGTVKKEAVLQPGTTAYKNWISAGAPLYRQMWLFDVQNPEEVVRNGSVPVLKQRGPYTYRTRYIPKENVTFNDNYTVSFLLPAGAIFEPSMSVGTEEDIVTSLNLAVAGAYNLIDHKLANMLIQLSKSTLFQSRTVREMLWGYKDPMLKSIMGLFYPYNNTFDGPYNVFTGQDDTNKVSVIDNWQNRPSVLYWNDTYCNMINGTGELPLPFSFIENLNVQWSVYAEYVNSLDLKGITVYRFMLPQSIFASPTVNLDNKCFCTNYEVTNNCTMAGVLDIKACKGAPVFISLPHFLHGSPELLQTVNGLNPDPEEHSTFLDVEPITGFTLRVSKRLQVNMVYGPSKDIKILNQVKQITMFPLVWLNETASLDDETADMIKRELFSRMGMLET</sequence>
<dbReference type="GO" id="GO:0006898">
    <property type="term" value="P:receptor-mediated endocytosis"/>
    <property type="evidence" value="ECO:0007669"/>
    <property type="project" value="TreeGrafter"/>
</dbReference>
<keyword evidence="17" id="KW-0130">Cell adhesion</keyword>
<dbReference type="Proteomes" id="UP001239994">
    <property type="component" value="Unassembled WGS sequence"/>
</dbReference>
<dbReference type="GO" id="GO:0005044">
    <property type="term" value="F:scavenger receptor activity"/>
    <property type="evidence" value="ECO:0007669"/>
    <property type="project" value="TreeGrafter"/>
</dbReference>
<evidence type="ECO:0000256" key="26">
    <source>
        <dbReference type="ARBA" id="ARBA00023288"/>
    </source>
</evidence>
<keyword evidence="18 32" id="KW-1133">Transmembrane helix</keyword>
<evidence type="ECO:0000256" key="17">
    <source>
        <dbReference type="ARBA" id="ARBA00022889"/>
    </source>
</evidence>
<dbReference type="GO" id="GO:0009986">
    <property type="term" value="C:cell surface"/>
    <property type="evidence" value="ECO:0007669"/>
    <property type="project" value="TreeGrafter"/>
</dbReference>
<dbReference type="InterPro" id="IPR005428">
    <property type="entry name" value="CD36/SCARB1/SNMP1"/>
</dbReference>
<evidence type="ECO:0000256" key="12">
    <source>
        <dbReference type="ARBA" id="ARBA00022448"/>
    </source>
</evidence>
<evidence type="ECO:0000313" key="33">
    <source>
        <dbReference type="EMBL" id="KAK1790594.1"/>
    </source>
</evidence>
<comment type="catalytic activity">
    <reaction evidence="2">
        <text>(9Z)-octadecenoate(out) = (9Z)-octadecenoate(in)</text>
        <dbReference type="Rhea" id="RHEA:33655"/>
        <dbReference type="ChEBI" id="CHEBI:30823"/>
    </reaction>
    <physiologicalReaction direction="left-to-right" evidence="2">
        <dbReference type="Rhea" id="RHEA:33656"/>
    </physiologicalReaction>
</comment>
<keyword evidence="21 32" id="KW-0472">Membrane</keyword>
<evidence type="ECO:0000256" key="30">
    <source>
        <dbReference type="ARBA" id="ARBA00032188"/>
    </source>
</evidence>
<evidence type="ECO:0000256" key="24">
    <source>
        <dbReference type="ARBA" id="ARBA00023170"/>
    </source>
</evidence>
<evidence type="ECO:0000256" key="22">
    <source>
        <dbReference type="ARBA" id="ARBA00023139"/>
    </source>
</evidence>
<dbReference type="GO" id="GO:0044539">
    <property type="term" value="P:long-chain fatty acid import into cell"/>
    <property type="evidence" value="ECO:0007669"/>
    <property type="project" value="TreeGrafter"/>
</dbReference>
<evidence type="ECO:0000256" key="13">
    <source>
        <dbReference type="ARBA" id="ARBA00022475"/>
    </source>
</evidence>
<evidence type="ECO:0000256" key="25">
    <source>
        <dbReference type="ARBA" id="ARBA00023180"/>
    </source>
</evidence>
<dbReference type="GO" id="GO:0034383">
    <property type="term" value="P:low-density lipoprotein particle clearance"/>
    <property type="evidence" value="ECO:0007669"/>
    <property type="project" value="TreeGrafter"/>
</dbReference>
<keyword evidence="24" id="KW-0675">Receptor</keyword>
<dbReference type="GO" id="GO:0042953">
    <property type="term" value="P:lipoprotein transport"/>
    <property type="evidence" value="ECO:0007669"/>
    <property type="project" value="TreeGrafter"/>
</dbReference>
<dbReference type="PRINTS" id="PR01610">
    <property type="entry name" value="CD36ANTIGEN"/>
</dbReference>
<evidence type="ECO:0000256" key="14">
    <source>
        <dbReference type="ARBA" id="ARBA00022499"/>
    </source>
</evidence>
<proteinExistence type="inferred from homology"/>
<evidence type="ECO:0000256" key="23">
    <source>
        <dbReference type="ARBA" id="ARBA00023157"/>
    </source>
</evidence>
<dbReference type="PANTHER" id="PTHR11923">
    <property type="entry name" value="SCAVENGER RECEPTOR CLASS B TYPE-1 SR-B1"/>
    <property type="match status" value="1"/>
</dbReference>
<comment type="catalytic activity">
    <reaction evidence="1">
        <text>(9Z,12Z)-octadecadienoate(out) = (9Z,12Z)-octadecadienoate(in)</text>
        <dbReference type="Rhea" id="RHEA:45264"/>
        <dbReference type="ChEBI" id="CHEBI:30245"/>
    </reaction>
    <physiologicalReaction direction="left-to-right" evidence="1">
        <dbReference type="Rhea" id="RHEA:45265"/>
    </physiologicalReaction>
</comment>
<dbReference type="GO" id="GO:0005794">
    <property type="term" value="C:Golgi apparatus"/>
    <property type="evidence" value="ECO:0007669"/>
    <property type="project" value="UniProtKB-SubCell"/>
</dbReference>
<evidence type="ECO:0000256" key="4">
    <source>
        <dbReference type="ARBA" id="ARBA00000996"/>
    </source>
</evidence>
<dbReference type="GO" id="GO:0005041">
    <property type="term" value="F:low-density lipoprotein particle receptor activity"/>
    <property type="evidence" value="ECO:0007669"/>
    <property type="project" value="TreeGrafter"/>
</dbReference>
<evidence type="ECO:0000256" key="28">
    <source>
        <dbReference type="ARBA" id="ARBA00029966"/>
    </source>
</evidence>
<evidence type="ECO:0000256" key="15">
    <source>
        <dbReference type="ARBA" id="ARBA00022692"/>
    </source>
</evidence>
<evidence type="ECO:0000256" key="6">
    <source>
        <dbReference type="ARBA" id="ARBA00004221"/>
    </source>
</evidence>
<evidence type="ECO:0000256" key="5">
    <source>
        <dbReference type="ARBA" id="ARBA00001892"/>
    </source>
</evidence>
<keyword evidence="16" id="KW-0832">Ubl conjugation</keyword>
<dbReference type="GO" id="GO:0005901">
    <property type="term" value="C:caveola"/>
    <property type="evidence" value="ECO:0007669"/>
    <property type="project" value="TreeGrafter"/>
</dbReference>
<comment type="catalytic activity">
    <reaction evidence="3">
        <text>hexadecanoate(out) = hexadecanoate(in)</text>
        <dbReference type="Rhea" id="RHEA:45256"/>
        <dbReference type="ChEBI" id="CHEBI:7896"/>
    </reaction>
    <physiologicalReaction direction="left-to-right" evidence="3">
        <dbReference type="Rhea" id="RHEA:45257"/>
    </physiologicalReaction>
</comment>
<keyword evidence="34" id="KW-1185">Reference proteome</keyword>
<comment type="catalytic activity">
    <reaction evidence="27">
        <text>tetracosanoate(out) = tetracosanoate(in)</text>
        <dbReference type="Rhea" id="RHEA:45260"/>
        <dbReference type="ChEBI" id="CHEBI:31014"/>
    </reaction>
    <physiologicalReaction direction="left-to-right" evidence="27">
        <dbReference type="Rhea" id="RHEA:45261"/>
    </physiologicalReaction>
</comment>
<reference evidence="33" key="1">
    <citation type="submission" date="2023-03" db="EMBL/GenBank/DDBJ databases">
        <title>Electrophorus voltai genome.</title>
        <authorList>
            <person name="Bian C."/>
        </authorList>
    </citation>
    <scope>NUCLEOTIDE SEQUENCE</scope>
    <source>
        <strain evidence="33">CB-2022</strain>
        <tissue evidence="33">Muscle</tissue>
    </source>
</reference>
<evidence type="ECO:0000313" key="34">
    <source>
        <dbReference type="Proteomes" id="UP001239994"/>
    </source>
</evidence>
<evidence type="ECO:0000256" key="11">
    <source>
        <dbReference type="ARBA" id="ARBA00020772"/>
    </source>
</evidence>
<dbReference type="PRINTS" id="PR01609">
    <property type="entry name" value="CD36FAMILY"/>
</dbReference>
<dbReference type="EMBL" id="JAROKS010000021">
    <property type="protein sequence ID" value="KAK1790594.1"/>
    <property type="molecule type" value="Genomic_DNA"/>
</dbReference>
<evidence type="ECO:0000256" key="1">
    <source>
        <dbReference type="ARBA" id="ARBA00000542"/>
    </source>
</evidence>
<evidence type="ECO:0000256" key="20">
    <source>
        <dbReference type="ARBA" id="ARBA00023055"/>
    </source>
</evidence>
<gene>
    <name evidence="33" type="ORF">P4O66_014472</name>
</gene>
<dbReference type="GO" id="GO:0150094">
    <property type="term" value="P:amyloid-beta clearance by cellular catabolic process"/>
    <property type="evidence" value="ECO:0007669"/>
    <property type="project" value="TreeGrafter"/>
</dbReference>
<evidence type="ECO:0000256" key="8">
    <source>
        <dbReference type="ARBA" id="ARBA00004555"/>
    </source>
</evidence>
<evidence type="ECO:0000256" key="29">
    <source>
        <dbReference type="ARBA" id="ARBA00031821"/>
    </source>
</evidence>
<evidence type="ECO:0000256" key="10">
    <source>
        <dbReference type="ARBA" id="ARBA00010532"/>
    </source>
</evidence>
<accession>A0AAD9DS14</accession>
<dbReference type="AlphaFoldDB" id="A0AAD9DS14"/>
<keyword evidence="20" id="KW-0445">Lipid transport</keyword>
<keyword evidence="14" id="KW-1017">Isopeptide bond</keyword>
<dbReference type="GO" id="GO:0030169">
    <property type="term" value="F:low-density lipoprotein particle binding"/>
    <property type="evidence" value="ECO:0007669"/>
    <property type="project" value="TreeGrafter"/>
</dbReference>
<evidence type="ECO:0000256" key="16">
    <source>
        <dbReference type="ARBA" id="ARBA00022843"/>
    </source>
</evidence>
<dbReference type="InterPro" id="IPR002159">
    <property type="entry name" value="CD36_fam"/>
</dbReference>
<keyword evidence="15 32" id="KW-0812">Transmembrane</keyword>
<keyword evidence="19" id="KW-0333">Golgi apparatus</keyword>
<evidence type="ECO:0000256" key="21">
    <source>
        <dbReference type="ARBA" id="ARBA00023136"/>
    </source>
</evidence>
<dbReference type="GO" id="GO:0007155">
    <property type="term" value="P:cell adhesion"/>
    <property type="evidence" value="ECO:0007669"/>
    <property type="project" value="UniProtKB-KW"/>
</dbReference>
<comment type="catalytic activity">
    <reaction evidence="4">
        <text>tetradecanoate(out) = tetradecanoate(in)</text>
        <dbReference type="Rhea" id="RHEA:45252"/>
        <dbReference type="ChEBI" id="CHEBI:30807"/>
    </reaction>
    <physiologicalReaction direction="left-to-right" evidence="4">
        <dbReference type="Rhea" id="RHEA:45253"/>
    </physiologicalReaction>
</comment>
<evidence type="ECO:0000256" key="2">
    <source>
        <dbReference type="ARBA" id="ARBA00000626"/>
    </source>
</evidence>
<comment type="subcellular location">
    <subcellularLocation>
        <location evidence="6">Apical cell membrane</location>
    </subcellularLocation>
    <subcellularLocation>
        <location evidence="9">Cell membrane</location>
        <topology evidence="9">Multi-pass membrane protein</topology>
    </subcellularLocation>
    <subcellularLocation>
        <location evidence="8">Golgi apparatus</location>
    </subcellularLocation>
    <subcellularLocation>
        <location evidence="7">Membrane raft</location>
    </subcellularLocation>
</comment>
<dbReference type="PANTHER" id="PTHR11923:SF12">
    <property type="entry name" value="PLATELET GLYCOPROTEIN 4"/>
    <property type="match status" value="1"/>
</dbReference>
<keyword evidence="13" id="KW-1003">Cell membrane</keyword>
<dbReference type="GO" id="GO:0019915">
    <property type="term" value="P:lipid storage"/>
    <property type="evidence" value="ECO:0007669"/>
    <property type="project" value="TreeGrafter"/>
</dbReference>
<evidence type="ECO:0000256" key="27">
    <source>
        <dbReference type="ARBA" id="ARBA00023949"/>
    </source>
</evidence>
<evidence type="ECO:0000256" key="18">
    <source>
        <dbReference type="ARBA" id="ARBA00022989"/>
    </source>
</evidence>
<feature type="non-terminal residue" evidence="33">
    <location>
        <position position="482"/>
    </location>
</feature>
<evidence type="ECO:0000256" key="19">
    <source>
        <dbReference type="ARBA" id="ARBA00023034"/>
    </source>
</evidence>
<comment type="catalytic activity">
    <reaction evidence="5">
        <text>butanoate(out) = butanoate(in)</text>
        <dbReference type="Rhea" id="RHEA:45248"/>
        <dbReference type="ChEBI" id="CHEBI:17968"/>
    </reaction>
    <physiologicalReaction direction="left-to-right" evidence="5">
        <dbReference type="Rhea" id="RHEA:45249"/>
    </physiologicalReaction>
</comment>
<evidence type="ECO:0000256" key="9">
    <source>
        <dbReference type="ARBA" id="ARBA00004651"/>
    </source>
</evidence>